<organism evidence="1 2">
    <name type="scientific">Amycolatopsis pithecellobii</name>
    <dbReference type="NCBI Taxonomy" id="664692"/>
    <lineage>
        <taxon>Bacteria</taxon>
        <taxon>Bacillati</taxon>
        <taxon>Actinomycetota</taxon>
        <taxon>Actinomycetes</taxon>
        <taxon>Pseudonocardiales</taxon>
        <taxon>Pseudonocardiaceae</taxon>
        <taxon>Amycolatopsis</taxon>
    </lineage>
</organism>
<gene>
    <name evidence="1" type="ORF">GKO32_15075</name>
</gene>
<sequence length="79" mass="7907">MGEVEIADARVVDGLGVAVVQAHIVAPERAEGVAVGGQLADEFPQLAAVGCGRMITMSTELDSASGGIRLAAVMSESAP</sequence>
<dbReference type="AlphaFoldDB" id="A0A6N7Z4E4"/>
<keyword evidence="2" id="KW-1185">Reference proteome</keyword>
<accession>A0A6N7Z4E4</accession>
<evidence type="ECO:0000313" key="2">
    <source>
        <dbReference type="Proteomes" id="UP000440096"/>
    </source>
</evidence>
<comment type="caution">
    <text evidence="1">The sequence shown here is derived from an EMBL/GenBank/DDBJ whole genome shotgun (WGS) entry which is preliminary data.</text>
</comment>
<protein>
    <submittedName>
        <fullName evidence="1">Uncharacterized protein</fullName>
    </submittedName>
</protein>
<evidence type="ECO:0000313" key="1">
    <source>
        <dbReference type="EMBL" id="MTD55291.1"/>
    </source>
</evidence>
<name>A0A6N7Z4E4_9PSEU</name>
<dbReference type="Proteomes" id="UP000440096">
    <property type="component" value="Unassembled WGS sequence"/>
</dbReference>
<dbReference type="EMBL" id="WMBA01000019">
    <property type="protein sequence ID" value="MTD55291.1"/>
    <property type="molecule type" value="Genomic_DNA"/>
</dbReference>
<dbReference type="RefSeq" id="WP_154757487.1">
    <property type="nucleotide sequence ID" value="NZ_WMBA01000019.1"/>
</dbReference>
<reference evidence="1 2" key="1">
    <citation type="submission" date="2019-11" db="EMBL/GenBank/DDBJ databases">
        <title>Draft genome of Amycolatopsis RM579.</title>
        <authorList>
            <person name="Duangmal K."/>
            <person name="Mingma R."/>
        </authorList>
    </citation>
    <scope>NUCLEOTIDE SEQUENCE [LARGE SCALE GENOMIC DNA]</scope>
    <source>
        <strain evidence="1 2">RM579</strain>
    </source>
</reference>
<proteinExistence type="predicted"/>